<accession>A0A6I2QZX4</accession>
<reference evidence="1 2" key="1">
    <citation type="journal article" date="2019" name="Nat. Med.">
        <title>A library of human gut bacterial isolates paired with longitudinal multiomics data enables mechanistic microbiome research.</title>
        <authorList>
            <person name="Poyet M."/>
            <person name="Groussin M."/>
            <person name="Gibbons S.M."/>
            <person name="Avila-Pacheco J."/>
            <person name="Jiang X."/>
            <person name="Kearney S.M."/>
            <person name="Perrotta A.R."/>
            <person name="Berdy B."/>
            <person name="Zhao S."/>
            <person name="Lieberman T.D."/>
            <person name="Swanson P.K."/>
            <person name="Smith M."/>
            <person name="Roesemann S."/>
            <person name="Alexander J.E."/>
            <person name="Rich S.A."/>
            <person name="Livny J."/>
            <person name="Vlamakis H."/>
            <person name="Clish C."/>
            <person name="Bullock K."/>
            <person name="Deik A."/>
            <person name="Scott J."/>
            <person name="Pierce K.A."/>
            <person name="Xavier R.J."/>
            <person name="Alm E.J."/>
        </authorList>
    </citation>
    <scope>NUCLEOTIDE SEQUENCE [LARGE SCALE GENOMIC DNA]</scope>
    <source>
        <strain evidence="1 2">BIOML-A2</strain>
    </source>
</reference>
<dbReference type="Proteomes" id="UP000434475">
    <property type="component" value="Unassembled WGS sequence"/>
</dbReference>
<proteinExistence type="predicted"/>
<dbReference type="RefSeq" id="WP_108981846.1">
    <property type="nucleotide sequence ID" value="NZ_JAQLWY010000064.1"/>
</dbReference>
<evidence type="ECO:0000313" key="1">
    <source>
        <dbReference type="EMBL" id="MSB19908.1"/>
    </source>
</evidence>
<sequence length="85" mass="10251">MKKLSAYLWLSSKAMWREGFQTLLSRLYWRGRGLKARIHSWYIQKIWMPRHQEPEFTEAERQEAAELIDEILTELKMGEMQHAGK</sequence>
<protein>
    <submittedName>
        <fullName evidence="1">Uncharacterized protein</fullName>
    </submittedName>
</protein>
<comment type="caution">
    <text evidence="1">The sequence shown here is derived from an EMBL/GenBank/DDBJ whole genome shotgun (WGS) entry which is preliminary data.</text>
</comment>
<dbReference type="AlphaFoldDB" id="A0A6I2QZX4"/>
<name>A0A6I2QZX4_FLAPL</name>
<gene>
    <name evidence="1" type="ORF">GKE97_10280</name>
</gene>
<evidence type="ECO:0000313" key="2">
    <source>
        <dbReference type="Proteomes" id="UP000434475"/>
    </source>
</evidence>
<organism evidence="1 2">
    <name type="scientific">Flavonifractor plautii</name>
    <name type="common">Fusobacterium plautii</name>
    <dbReference type="NCBI Taxonomy" id="292800"/>
    <lineage>
        <taxon>Bacteria</taxon>
        <taxon>Bacillati</taxon>
        <taxon>Bacillota</taxon>
        <taxon>Clostridia</taxon>
        <taxon>Eubacteriales</taxon>
        <taxon>Oscillospiraceae</taxon>
        <taxon>Flavonifractor</taxon>
    </lineage>
</organism>
<dbReference type="EMBL" id="WKPR01000009">
    <property type="protein sequence ID" value="MSB19908.1"/>
    <property type="molecule type" value="Genomic_DNA"/>
</dbReference>